<accession>A0A0L0FKP6</accession>
<protein>
    <submittedName>
        <fullName evidence="1">Uncharacterized protein</fullName>
    </submittedName>
</protein>
<name>A0A0L0FKP6_9EUKA</name>
<dbReference type="EMBL" id="KQ243045">
    <property type="protein sequence ID" value="KNC76573.1"/>
    <property type="molecule type" value="Genomic_DNA"/>
</dbReference>
<proteinExistence type="predicted"/>
<dbReference type="AlphaFoldDB" id="A0A0L0FKP6"/>
<dbReference type="GeneID" id="25911441"/>
<reference evidence="1 2" key="1">
    <citation type="submission" date="2011-02" db="EMBL/GenBank/DDBJ databases">
        <title>The Genome Sequence of Sphaeroforma arctica JP610.</title>
        <authorList>
            <consortium name="The Broad Institute Genome Sequencing Platform"/>
            <person name="Russ C."/>
            <person name="Cuomo C."/>
            <person name="Young S.K."/>
            <person name="Zeng Q."/>
            <person name="Gargeya S."/>
            <person name="Alvarado L."/>
            <person name="Berlin A."/>
            <person name="Chapman S.B."/>
            <person name="Chen Z."/>
            <person name="Freedman E."/>
            <person name="Gellesch M."/>
            <person name="Goldberg J."/>
            <person name="Griggs A."/>
            <person name="Gujja S."/>
            <person name="Heilman E."/>
            <person name="Heiman D."/>
            <person name="Howarth C."/>
            <person name="Mehta T."/>
            <person name="Neiman D."/>
            <person name="Pearson M."/>
            <person name="Roberts A."/>
            <person name="Saif S."/>
            <person name="Shea T."/>
            <person name="Shenoy N."/>
            <person name="Sisk P."/>
            <person name="Stolte C."/>
            <person name="Sykes S."/>
            <person name="White J."/>
            <person name="Yandava C."/>
            <person name="Burger G."/>
            <person name="Gray M.W."/>
            <person name="Holland P.W.H."/>
            <person name="King N."/>
            <person name="Lang F.B.F."/>
            <person name="Roger A.J."/>
            <person name="Ruiz-Trillo I."/>
            <person name="Haas B."/>
            <person name="Nusbaum C."/>
            <person name="Birren B."/>
        </authorList>
    </citation>
    <scope>NUCLEOTIDE SEQUENCE [LARGE SCALE GENOMIC DNA]</scope>
    <source>
        <strain evidence="1 2">JP610</strain>
    </source>
</reference>
<organism evidence="1 2">
    <name type="scientific">Sphaeroforma arctica JP610</name>
    <dbReference type="NCBI Taxonomy" id="667725"/>
    <lineage>
        <taxon>Eukaryota</taxon>
        <taxon>Ichthyosporea</taxon>
        <taxon>Ichthyophonida</taxon>
        <taxon>Sphaeroforma</taxon>
    </lineage>
</organism>
<evidence type="ECO:0000313" key="2">
    <source>
        <dbReference type="Proteomes" id="UP000054560"/>
    </source>
</evidence>
<gene>
    <name evidence="1" type="ORF">SARC_10937</name>
</gene>
<dbReference type="Proteomes" id="UP000054560">
    <property type="component" value="Unassembled WGS sequence"/>
</dbReference>
<dbReference type="RefSeq" id="XP_014150475.1">
    <property type="nucleotide sequence ID" value="XM_014295000.1"/>
</dbReference>
<keyword evidence="2" id="KW-1185">Reference proteome</keyword>
<sequence>MYQAHYILSFPERDDHGKLYWDMWQVLDRIIKKIPNTPKLVAKAPNNEEESFYIVPPNVHSASEAAYNNDQVAVARQRMAQHYLDKNRQLHQLMATESGIQLNRAYDLDGLVTIQQKCVQVCVDCMAFGYARQHYTVA</sequence>
<evidence type="ECO:0000313" key="1">
    <source>
        <dbReference type="EMBL" id="KNC76573.1"/>
    </source>
</evidence>